<dbReference type="AlphaFoldDB" id="A0AAN9BE98"/>
<dbReference type="Gene3D" id="3.40.140.10">
    <property type="entry name" value="Cytidine Deaminase, domain 2"/>
    <property type="match status" value="1"/>
</dbReference>
<dbReference type="PANTHER" id="PTHR11079">
    <property type="entry name" value="CYTOSINE DEAMINASE FAMILY MEMBER"/>
    <property type="match status" value="1"/>
</dbReference>
<accession>A0AAN9BE98</accession>
<evidence type="ECO:0000313" key="5">
    <source>
        <dbReference type="Proteomes" id="UP001374579"/>
    </source>
</evidence>
<evidence type="ECO:0000256" key="2">
    <source>
        <dbReference type="ARBA" id="ARBA00038160"/>
    </source>
</evidence>
<proteinExistence type="inferred from homology"/>
<dbReference type="GO" id="GO:0052717">
    <property type="term" value="F:tRNA-specific adenosine-34 deaminase activity"/>
    <property type="evidence" value="ECO:0007669"/>
    <property type="project" value="TreeGrafter"/>
</dbReference>
<dbReference type="SUPFAM" id="SSF53927">
    <property type="entry name" value="Cytidine deaminase-like"/>
    <property type="match status" value="1"/>
</dbReference>
<gene>
    <name evidence="4" type="ORF">V1264_018081</name>
</gene>
<organism evidence="4 5">
    <name type="scientific">Littorina saxatilis</name>
    <dbReference type="NCBI Taxonomy" id="31220"/>
    <lineage>
        <taxon>Eukaryota</taxon>
        <taxon>Metazoa</taxon>
        <taxon>Spiralia</taxon>
        <taxon>Lophotrochozoa</taxon>
        <taxon>Mollusca</taxon>
        <taxon>Gastropoda</taxon>
        <taxon>Caenogastropoda</taxon>
        <taxon>Littorinimorpha</taxon>
        <taxon>Littorinoidea</taxon>
        <taxon>Littorinidae</taxon>
        <taxon>Littorina</taxon>
    </lineage>
</organism>
<dbReference type="GO" id="GO:0008033">
    <property type="term" value="P:tRNA processing"/>
    <property type="evidence" value="ECO:0007669"/>
    <property type="project" value="UniProtKB-KW"/>
</dbReference>
<dbReference type="GO" id="GO:0005737">
    <property type="term" value="C:cytoplasm"/>
    <property type="evidence" value="ECO:0007669"/>
    <property type="project" value="TreeGrafter"/>
</dbReference>
<name>A0AAN9BE98_9CAEN</name>
<dbReference type="PROSITE" id="PS51747">
    <property type="entry name" value="CYT_DCMP_DEAMINASES_2"/>
    <property type="match status" value="1"/>
</dbReference>
<evidence type="ECO:0000259" key="3">
    <source>
        <dbReference type="PROSITE" id="PS51747"/>
    </source>
</evidence>
<evidence type="ECO:0000256" key="1">
    <source>
        <dbReference type="ARBA" id="ARBA00022694"/>
    </source>
</evidence>
<dbReference type="InterPro" id="IPR016193">
    <property type="entry name" value="Cytidine_deaminase-like"/>
</dbReference>
<sequence length="479" mass="52873">MREGTCVTTHCIQSAHIPAMSEAVLVPVLTDEYFRPVELVDFYVSNILDRRKTAEAVKLLSDCQPLGKFQHLKRVRNIGGKDSPLQILLCPLNKELDPNDSTLISDNAAKDSASSEVLCSANPHAQKCVLDADGSVSNWREKTTEQSALCIESFNSEQSSDLNLISDSCRIRHHEKSTFSQSCATINGNSGCSAKEISQHSVTNCKHDCTVKEKDSCQTGCEADGDSLPQRTRTGVTVRSLLQRQVQDGVFSKPYLVKVPRHGPLTRKQFEETKLYWPVTFHEDKRIAKLVSGKFFTASEVNQIKAYLQQADVMATHAQQKGQGSVGVVIVDSAKDTVIARGHSLTGDNPLMHAAMVAVDLVARSQGGGMWDMTDNGMYHLPVDSTKDPAAPDVTTETSSKTKSGPYLCTGYHVYMTEEPCPMCSMALLHSRVSRVFYSQPRRDGALGSRYKLHTLPSLNHHFDVFRFTTHLHSQQIAS</sequence>
<dbReference type="EMBL" id="JBAMIC010000008">
    <property type="protein sequence ID" value="KAK7103119.1"/>
    <property type="molecule type" value="Genomic_DNA"/>
</dbReference>
<dbReference type="CDD" id="cd01285">
    <property type="entry name" value="nucleoside_deaminase"/>
    <property type="match status" value="1"/>
</dbReference>
<dbReference type="PANTHER" id="PTHR11079:SF156">
    <property type="entry name" value="INACTIVE TRNA-SPECIFIC ADENOSINE DEAMINASE-LIKE PROTEIN 3-RELATED"/>
    <property type="match status" value="1"/>
</dbReference>
<feature type="domain" description="CMP/dCMP-type deaminase" evidence="3">
    <location>
        <begin position="302"/>
        <end position="466"/>
    </location>
</feature>
<dbReference type="Proteomes" id="UP001374579">
    <property type="component" value="Unassembled WGS sequence"/>
</dbReference>
<reference evidence="4 5" key="1">
    <citation type="submission" date="2024-02" db="EMBL/GenBank/DDBJ databases">
        <title>Chromosome-scale genome assembly of the rough periwinkle Littorina saxatilis.</title>
        <authorList>
            <person name="De Jode A."/>
            <person name="Faria R."/>
            <person name="Formenti G."/>
            <person name="Sims Y."/>
            <person name="Smith T.P."/>
            <person name="Tracey A."/>
            <person name="Wood J.M.D."/>
            <person name="Zagrodzka Z.B."/>
            <person name="Johannesson K."/>
            <person name="Butlin R.K."/>
            <person name="Leder E.H."/>
        </authorList>
    </citation>
    <scope>NUCLEOTIDE SEQUENCE [LARGE SCALE GENOMIC DNA]</scope>
    <source>
        <strain evidence="4">Snail1</strain>
        <tissue evidence="4">Muscle</tissue>
    </source>
</reference>
<dbReference type="InterPro" id="IPR002125">
    <property type="entry name" value="CMP_dCMP_dom"/>
</dbReference>
<comment type="caution">
    <text evidence="4">The sequence shown here is derived from an EMBL/GenBank/DDBJ whole genome shotgun (WGS) entry which is preliminary data.</text>
</comment>
<dbReference type="GO" id="GO:0005634">
    <property type="term" value="C:nucleus"/>
    <property type="evidence" value="ECO:0007669"/>
    <property type="project" value="TreeGrafter"/>
</dbReference>
<protein>
    <recommendedName>
        <fullName evidence="3">CMP/dCMP-type deaminase domain-containing protein</fullName>
    </recommendedName>
</protein>
<keyword evidence="1" id="KW-0819">tRNA processing</keyword>
<evidence type="ECO:0000313" key="4">
    <source>
        <dbReference type="EMBL" id="KAK7103119.1"/>
    </source>
</evidence>
<keyword evidence="5" id="KW-1185">Reference proteome</keyword>
<comment type="similarity">
    <text evidence="2">Belongs to the cytidine and deoxycytidylate deaminase family. ADAT3 subfamily.</text>
</comment>
<dbReference type="Pfam" id="PF00383">
    <property type="entry name" value="dCMP_cyt_deam_1"/>
    <property type="match status" value="1"/>
</dbReference>